<evidence type="ECO:0000259" key="2">
    <source>
        <dbReference type="PROSITE" id="PS50089"/>
    </source>
</evidence>
<dbReference type="Proteomes" id="UP000800094">
    <property type="component" value="Unassembled WGS sequence"/>
</dbReference>
<dbReference type="Gene3D" id="3.30.40.10">
    <property type="entry name" value="Zinc/RING finger domain, C3HC4 (zinc finger)"/>
    <property type="match status" value="1"/>
</dbReference>
<dbReference type="InterPro" id="IPR001841">
    <property type="entry name" value="Znf_RING"/>
</dbReference>
<keyword evidence="1" id="KW-0862">Zinc</keyword>
<dbReference type="GO" id="GO:0008270">
    <property type="term" value="F:zinc ion binding"/>
    <property type="evidence" value="ECO:0007669"/>
    <property type="project" value="UniProtKB-KW"/>
</dbReference>
<reference evidence="3" key="1">
    <citation type="journal article" date="2020" name="Stud. Mycol.">
        <title>101 Dothideomycetes genomes: a test case for predicting lifestyles and emergence of pathogens.</title>
        <authorList>
            <person name="Haridas S."/>
            <person name="Albert R."/>
            <person name="Binder M."/>
            <person name="Bloem J."/>
            <person name="Labutti K."/>
            <person name="Salamov A."/>
            <person name="Andreopoulos B."/>
            <person name="Baker S."/>
            <person name="Barry K."/>
            <person name="Bills G."/>
            <person name="Bluhm B."/>
            <person name="Cannon C."/>
            <person name="Castanera R."/>
            <person name="Culley D."/>
            <person name="Daum C."/>
            <person name="Ezra D."/>
            <person name="Gonzalez J."/>
            <person name="Henrissat B."/>
            <person name="Kuo A."/>
            <person name="Liang C."/>
            <person name="Lipzen A."/>
            <person name="Lutzoni F."/>
            <person name="Magnuson J."/>
            <person name="Mondo S."/>
            <person name="Nolan M."/>
            <person name="Ohm R."/>
            <person name="Pangilinan J."/>
            <person name="Park H.-J."/>
            <person name="Ramirez L."/>
            <person name="Alfaro M."/>
            <person name="Sun H."/>
            <person name="Tritt A."/>
            <person name="Yoshinaga Y."/>
            <person name="Zwiers L.-H."/>
            <person name="Turgeon B."/>
            <person name="Goodwin S."/>
            <person name="Spatafora J."/>
            <person name="Crous P."/>
            <person name="Grigoriev I."/>
        </authorList>
    </citation>
    <scope>NUCLEOTIDE SEQUENCE</scope>
    <source>
        <strain evidence="3">CBS 122368</strain>
    </source>
</reference>
<evidence type="ECO:0000313" key="4">
    <source>
        <dbReference type="Proteomes" id="UP000800094"/>
    </source>
</evidence>
<dbReference type="GeneID" id="54588209"/>
<dbReference type="AlphaFoldDB" id="A0A6A6IIG0"/>
<gene>
    <name evidence="3" type="ORF">BU26DRAFT_593683</name>
</gene>
<sequence>MSPAPSLPSFIQHNLHPVRSPLDPSIHCALCSSPYTSTHQPIFADIPGCRHAFGRSCLLARLSEADNSCPTCKRTWFLAAADYAQQAILRARVIVARDFKAMLHDLDWVGALLSAWRERAERRMDGEIRTEYEDIVQDYAGLEKSMRRVAELFSLRQRNPLPEVGGVREALNDLDLTFHELDDWIGEVAEKMEGPLKGQLEDIRSDFCWVWQGFDGLAGRVIAGLYGERWS</sequence>
<dbReference type="InterPro" id="IPR013083">
    <property type="entry name" value="Znf_RING/FYVE/PHD"/>
</dbReference>
<dbReference type="PROSITE" id="PS50089">
    <property type="entry name" value="ZF_RING_2"/>
    <property type="match status" value="1"/>
</dbReference>
<dbReference type="OrthoDB" id="5396564at2759"/>
<accession>A0A6A6IIG0</accession>
<keyword evidence="4" id="KW-1185">Reference proteome</keyword>
<dbReference type="CDD" id="cd16448">
    <property type="entry name" value="RING-H2"/>
    <property type="match status" value="1"/>
</dbReference>
<dbReference type="SUPFAM" id="SSF57850">
    <property type="entry name" value="RING/U-box"/>
    <property type="match status" value="1"/>
</dbReference>
<feature type="domain" description="RING-type" evidence="2">
    <location>
        <begin position="28"/>
        <end position="73"/>
    </location>
</feature>
<name>A0A6A6IIG0_9PLEO</name>
<proteinExistence type="predicted"/>
<dbReference type="EMBL" id="ML987194">
    <property type="protein sequence ID" value="KAF2249989.1"/>
    <property type="molecule type" value="Genomic_DNA"/>
</dbReference>
<keyword evidence="1" id="KW-0863">Zinc-finger</keyword>
<keyword evidence="1" id="KW-0479">Metal-binding</keyword>
<protein>
    <recommendedName>
        <fullName evidence="2">RING-type domain-containing protein</fullName>
    </recommendedName>
</protein>
<organism evidence="3 4">
    <name type="scientific">Trematosphaeria pertusa</name>
    <dbReference type="NCBI Taxonomy" id="390896"/>
    <lineage>
        <taxon>Eukaryota</taxon>
        <taxon>Fungi</taxon>
        <taxon>Dikarya</taxon>
        <taxon>Ascomycota</taxon>
        <taxon>Pezizomycotina</taxon>
        <taxon>Dothideomycetes</taxon>
        <taxon>Pleosporomycetidae</taxon>
        <taxon>Pleosporales</taxon>
        <taxon>Massarineae</taxon>
        <taxon>Trematosphaeriaceae</taxon>
        <taxon>Trematosphaeria</taxon>
    </lineage>
</organism>
<evidence type="ECO:0000256" key="1">
    <source>
        <dbReference type="PROSITE-ProRule" id="PRU00175"/>
    </source>
</evidence>
<evidence type="ECO:0000313" key="3">
    <source>
        <dbReference type="EMBL" id="KAF2249989.1"/>
    </source>
</evidence>
<dbReference type="RefSeq" id="XP_033684993.1">
    <property type="nucleotide sequence ID" value="XM_033834879.1"/>
</dbReference>